<feature type="binding site" evidence="5">
    <location>
        <position position="161"/>
    </location>
    <ligand>
        <name>ATP</name>
        <dbReference type="ChEBI" id="CHEBI:30616"/>
    </ligand>
</feature>
<dbReference type="InterPro" id="IPR016185">
    <property type="entry name" value="PreATP-grasp_dom_sf"/>
</dbReference>
<sequence length="399" mass="43643">MPSLTSNSTSVNHSELTRLSRGATIGIIGGGQLGQMMALSARYMGFHTVVLDPTEECPAAGACDEQIVADYDDKEAIAAIAKRSDVLTYEFENVDADALDSVSDCVRIPQGTELLRVTQNRIAEKTFINNHGGMTAQWAEVTSADSLREAVQEIGLPAVLKTAEGGYDGHGQKVLRNDDDVEEAIKLWSTSDDGTGFPQSILEKMIGFAYEASILVSGNGLQFVTFPVVKNHHVHNILHTTVAPAFGAEPSDVDRLVEQRAQQMALDLAAGFNLAGTLALELFVMDNGEVLVNELAPRPHNSGHYTIEACDYDQFDLHIRGIAGWDMPQPQLLSPAVMINVLGQHLDQVMEYSAQHAHWHVHDYGKAVSKFNRKMGHVTVLGYDTDTLLREFEETGIWQ</sequence>
<dbReference type="Gene3D" id="3.30.470.20">
    <property type="entry name" value="ATP-grasp fold, B domain"/>
    <property type="match status" value="1"/>
</dbReference>
<dbReference type="GO" id="GO:0004638">
    <property type="term" value="F:phosphoribosylaminoimidazole carboxylase activity"/>
    <property type="evidence" value="ECO:0007669"/>
    <property type="project" value="InterPro"/>
</dbReference>
<dbReference type="RefSeq" id="WP_131283018.1">
    <property type="nucleotide sequence ID" value="NZ_RXLP01000002.1"/>
</dbReference>
<dbReference type="InterPro" id="IPR005875">
    <property type="entry name" value="PurK"/>
</dbReference>
<dbReference type="OrthoDB" id="9804625at2"/>
<dbReference type="PANTHER" id="PTHR11609:SF5">
    <property type="entry name" value="PHOSPHORIBOSYLAMINOIMIDAZOLE CARBOXYLASE"/>
    <property type="match status" value="1"/>
</dbReference>
<dbReference type="PANTHER" id="PTHR11609">
    <property type="entry name" value="PURINE BIOSYNTHESIS PROTEIN 6/7, PUR6/7"/>
    <property type="match status" value="1"/>
</dbReference>
<evidence type="ECO:0000256" key="3">
    <source>
        <dbReference type="ARBA" id="ARBA00022755"/>
    </source>
</evidence>
<keyword evidence="2 5" id="KW-0547">Nucleotide-binding</keyword>
<keyword evidence="9" id="KW-1185">Reference proteome</keyword>
<comment type="function">
    <text evidence="6">Catalyzes the ATP-dependent conversion of 5-aminoimidazole ribonucleotide (AIR) and HCO(3)- to N5-carboxyaminoimidazole ribonucleotide (N5-CAIR).</text>
</comment>
<dbReference type="EC" id="6.3.4.18" evidence="5 6"/>
<evidence type="ECO:0000256" key="2">
    <source>
        <dbReference type="ARBA" id="ARBA00022741"/>
    </source>
</evidence>
<dbReference type="InterPro" id="IPR003135">
    <property type="entry name" value="ATP-grasp_carboxylate-amine"/>
</dbReference>
<feature type="binding site" evidence="5">
    <location>
        <begin position="166"/>
        <end position="172"/>
    </location>
    <ligand>
        <name>ATP</name>
        <dbReference type="ChEBI" id="CHEBI:30616"/>
    </ligand>
</feature>
<name>A0A4R0QZ07_9BIFI</name>
<dbReference type="EMBL" id="RXLP01000002">
    <property type="protein sequence ID" value="TCD54961.1"/>
    <property type="molecule type" value="Genomic_DNA"/>
</dbReference>
<evidence type="ECO:0000313" key="8">
    <source>
        <dbReference type="EMBL" id="TCD54961.1"/>
    </source>
</evidence>
<evidence type="ECO:0000256" key="4">
    <source>
        <dbReference type="ARBA" id="ARBA00022840"/>
    </source>
</evidence>
<dbReference type="PROSITE" id="PS50975">
    <property type="entry name" value="ATP_GRASP"/>
    <property type="match status" value="1"/>
</dbReference>
<dbReference type="Pfam" id="PF22660">
    <property type="entry name" value="RS_preATP-grasp-like"/>
    <property type="match status" value="1"/>
</dbReference>
<protein>
    <recommendedName>
        <fullName evidence="5 6">N5-carboxyaminoimidazole ribonucleotide synthase</fullName>
        <shortName evidence="5 6">N5-CAIR synthase</shortName>
        <ecNumber evidence="5 6">6.3.4.18</ecNumber>
    </recommendedName>
    <alternativeName>
        <fullName evidence="5 6">5-(carboxyamino)imidazole ribonucleotide synthetase</fullName>
    </alternativeName>
</protein>
<comment type="function">
    <text evidence="5">Catalyzes the ATP-dependent conversion of 5-aminoimidazole ribonucleotide (AIR) and HCO(3)(-) to N5-carboxyaminoimidazole ribonucleotide (N5-CAIR).</text>
</comment>
<evidence type="ECO:0000256" key="1">
    <source>
        <dbReference type="ARBA" id="ARBA00022598"/>
    </source>
</evidence>
<dbReference type="GO" id="GO:0006189">
    <property type="term" value="P:'de novo' IMP biosynthetic process"/>
    <property type="evidence" value="ECO:0007669"/>
    <property type="project" value="UniProtKB-UniRule"/>
</dbReference>
<dbReference type="GO" id="GO:0046872">
    <property type="term" value="F:metal ion binding"/>
    <property type="evidence" value="ECO:0007669"/>
    <property type="project" value="InterPro"/>
</dbReference>
<dbReference type="GO" id="GO:0005829">
    <property type="term" value="C:cytosol"/>
    <property type="evidence" value="ECO:0007669"/>
    <property type="project" value="TreeGrafter"/>
</dbReference>
<comment type="caution">
    <text evidence="8">The sequence shown here is derived from an EMBL/GenBank/DDBJ whole genome shotgun (WGS) entry which is preliminary data.</text>
</comment>
<dbReference type="SUPFAM" id="SSF52440">
    <property type="entry name" value="PreATP-grasp domain"/>
    <property type="match status" value="1"/>
</dbReference>
<feature type="binding site" evidence="5">
    <location>
        <position position="233"/>
    </location>
    <ligand>
        <name>ATP</name>
        <dbReference type="ChEBI" id="CHEBI:30616"/>
    </ligand>
</feature>
<reference evidence="8 9" key="1">
    <citation type="submission" date="2018-12" db="EMBL/GenBank/DDBJ databases">
        <title>Alloscrdovia theropitheci sp. nov: a novel taxon from the feces of the bleeding-herat monkey (Theropithecus geleda).</title>
        <authorList>
            <person name="Modesto M."/>
        </authorList>
    </citation>
    <scope>NUCLEOTIDE SEQUENCE [LARGE SCALE GENOMIC DNA]</scope>
    <source>
        <strain evidence="8 9">GLDI4/2</strain>
    </source>
</reference>
<evidence type="ECO:0000256" key="6">
    <source>
        <dbReference type="RuleBase" id="RU361200"/>
    </source>
</evidence>
<feature type="binding site" evidence="5">
    <location>
        <begin position="203"/>
        <end position="206"/>
    </location>
    <ligand>
        <name>ATP</name>
        <dbReference type="ChEBI" id="CHEBI:30616"/>
    </ligand>
</feature>
<keyword evidence="3 5" id="KW-0658">Purine biosynthesis</keyword>
<feature type="domain" description="ATP-grasp" evidence="7">
    <location>
        <begin position="125"/>
        <end position="323"/>
    </location>
</feature>
<keyword evidence="4 5" id="KW-0067">ATP-binding</keyword>
<dbReference type="InterPro" id="IPR013815">
    <property type="entry name" value="ATP_grasp_subdomain_1"/>
</dbReference>
<evidence type="ECO:0000259" key="7">
    <source>
        <dbReference type="PROSITE" id="PS50975"/>
    </source>
</evidence>
<feature type="binding site" evidence="5">
    <location>
        <position position="121"/>
    </location>
    <ligand>
        <name>ATP</name>
        <dbReference type="ChEBI" id="CHEBI:30616"/>
    </ligand>
</feature>
<dbReference type="AlphaFoldDB" id="A0A4R0QZ07"/>
<dbReference type="Pfam" id="PF17769">
    <property type="entry name" value="PurK_C"/>
    <property type="match status" value="1"/>
</dbReference>
<keyword evidence="1 5" id="KW-0436">Ligase</keyword>
<dbReference type="InterPro" id="IPR040686">
    <property type="entry name" value="PurK_C"/>
</dbReference>
<gene>
    <name evidence="5 6 8" type="primary">purK</name>
    <name evidence="8" type="ORF">EJ419_00790</name>
</gene>
<accession>A0A4R0QZ07</accession>
<dbReference type="UniPathway" id="UPA00074">
    <property type="reaction ID" value="UER00942"/>
</dbReference>
<dbReference type="NCBIfam" id="NF004675">
    <property type="entry name" value="PRK06019.1-1"/>
    <property type="match status" value="1"/>
</dbReference>
<evidence type="ECO:0000313" key="9">
    <source>
        <dbReference type="Proteomes" id="UP000291289"/>
    </source>
</evidence>
<dbReference type="FunFam" id="3.40.50.20:FF:000016">
    <property type="entry name" value="N5-carboxyaminoimidazole ribonucleotide synthase"/>
    <property type="match status" value="1"/>
</dbReference>
<dbReference type="InterPro" id="IPR011054">
    <property type="entry name" value="Rudment_hybrid_motif"/>
</dbReference>
<comment type="pathway">
    <text evidence="5 6">Purine metabolism; IMP biosynthesis via de novo pathway; 5-amino-1-(5-phospho-D-ribosyl)imidazole-4-carboxylate from 5-amino-1-(5-phospho-D-ribosyl)imidazole (N5-CAIR route): step 1/2.</text>
</comment>
<dbReference type="NCBIfam" id="NF004679">
    <property type="entry name" value="PRK06019.1-5"/>
    <property type="match status" value="1"/>
</dbReference>
<feature type="binding site" evidence="5">
    <location>
        <position position="211"/>
    </location>
    <ligand>
        <name>ATP</name>
        <dbReference type="ChEBI" id="CHEBI:30616"/>
    </ligand>
</feature>
<organism evidence="8 9">
    <name type="scientific">Alloscardovia theropitheci</name>
    <dbReference type="NCBI Taxonomy" id="2496842"/>
    <lineage>
        <taxon>Bacteria</taxon>
        <taxon>Bacillati</taxon>
        <taxon>Actinomycetota</taxon>
        <taxon>Actinomycetes</taxon>
        <taxon>Bifidobacteriales</taxon>
        <taxon>Bifidobacteriaceae</taxon>
        <taxon>Alloscardovia</taxon>
    </lineage>
</organism>
<proteinExistence type="inferred from homology"/>
<dbReference type="GO" id="GO:0005524">
    <property type="term" value="F:ATP binding"/>
    <property type="evidence" value="ECO:0007669"/>
    <property type="project" value="UniProtKB-UniRule"/>
</dbReference>
<dbReference type="Gene3D" id="3.40.50.20">
    <property type="match status" value="1"/>
</dbReference>
<comment type="subunit">
    <text evidence="5 6">Homodimer.</text>
</comment>
<dbReference type="Gene3D" id="3.30.1490.20">
    <property type="entry name" value="ATP-grasp fold, A domain"/>
    <property type="match status" value="1"/>
</dbReference>
<dbReference type="SUPFAM" id="SSF56059">
    <property type="entry name" value="Glutathione synthetase ATP-binding domain-like"/>
    <property type="match status" value="1"/>
</dbReference>
<comment type="similarity">
    <text evidence="5 6">Belongs to the PurK/PurT family.</text>
</comment>
<dbReference type="Pfam" id="PF02222">
    <property type="entry name" value="ATP-grasp"/>
    <property type="match status" value="1"/>
</dbReference>
<evidence type="ECO:0000256" key="5">
    <source>
        <dbReference type="HAMAP-Rule" id="MF_01928"/>
    </source>
</evidence>
<dbReference type="InterPro" id="IPR054350">
    <property type="entry name" value="PurT/PurK_preATP-grasp"/>
</dbReference>
<dbReference type="Proteomes" id="UP000291289">
    <property type="component" value="Unassembled WGS sequence"/>
</dbReference>
<dbReference type="HAMAP" id="MF_01928">
    <property type="entry name" value="PurK"/>
    <property type="match status" value="1"/>
</dbReference>
<dbReference type="GO" id="GO:0034028">
    <property type="term" value="F:5-(carboxyamino)imidazole ribonucleotide synthase activity"/>
    <property type="evidence" value="ECO:0007669"/>
    <property type="project" value="UniProtKB-UniRule"/>
</dbReference>
<feature type="binding site" evidence="5">
    <location>
        <begin position="293"/>
        <end position="294"/>
    </location>
    <ligand>
        <name>ATP</name>
        <dbReference type="ChEBI" id="CHEBI:30616"/>
    </ligand>
</feature>
<dbReference type="SUPFAM" id="SSF51246">
    <property type="entry name" value="Rudiment single hybrid motif"/>
    <property type="match status" value="1"/>
</dbReference>
<dbReference type="InterPro" id="IPR011761">
    <property type="entry name" value="ATP-grasp"/>
</dbReference>
<comment type="catalytic activity">
    <reaction evidence="5 6">
        <text>5-amino-1-(5-phospho-beta-D-ribosyl)imidazole + hydrogencarbonate + ATP = 5-carboxyamino-1-(5-phospho-D-ribosyl)imidazole + ADP + phosphate + 2 H(+)</text>
        <dbReference type="Rhea" id="RHEA:19317"/>
        <dbReference type="ChEBI" id="CHEBI:15378"/>
        <dbReference type="ChEBI" id="CHEBI:17544"/>
        <dbReference type="ChEBI" id="CHEBI:30616"/>
        <dbReference type="ChEBI" id="CHEBI:43474"/>
        <dbReference type="ChEBI" id="CHEBI:58730"/>
        <dbReference type="ChEBI" id="CHEBI:137981"/>
        <dbReference type="ChEBI" id="CHEBI:456216"/>
        <dbReference type="EC" id="6.3.4.18"/>
    </reaction>
</comment>
<dbReference type="NCBIfam" id="TIGR01161">
    <property type="entry name" value="purK"/>
    <property type="match status" value="1"/>
</dbReference>